<keyword evidence="4" id="KW-0336">GPI-anchor</keyword>
<dbReference type="EMBL" id="JBAHYK010000285">
    <property type="protein sequence ID" value="KAL0575652.1"/>
    <property type="molecule type" value="Genomic_DNA"/>
</dbReference>
<evidence type="ECO:0000313" key="17">
    <source>
        <dbReference type="Proteomes" id="UP001465976"/>
    </source>
</evidence>
<evidence type="ECO:0000256" key="13">
    <source>
        <dbReference type="ARBA" id="ARBA00048494"/>
    </source>
</evidence>
<keyword evidence="11" id="KW-0624">Polysaccharide degradation</keyword>
<name>A0ABR3FJU2_9AGAR</name>
<comment type="cofactor">
    <cofactor evidence="1">
        <name>Co(2+)</name>
        <dbReference type="ChEBI" id="CHEBI:48828"/>
    </cofactor>
</comment>
<dbReference type="Proteomes" id="UP001465976">
    <property type="component" value="Unassembled WGS sequence"/>
</dbReference>
<gene>
    <name evidence="16" type="ORF">V5O48_006308</name>
</gene>
<keyword evidence="8" id="KW-0170">Cobalt</keyword>
<evidence type="ECO:0000256" key="1">
    <source>
        <dbReference type="ARBA" id="ARBA00001941"/>
    </source>
</evidence>
<evidence type="ECO:0000256" key="10">
    <source>
        <dbReference type="ARBA" id="ARBA00023316"/>
    </source>
</evidence>
<evidence type="ECO:0000256" key="3">
    <source>
        <dbReference type="ARBA" id="ARBA00022475"/>
    </source>
</evidence>
<keyword evidence="10" id="KW-0961">Cell wall biogenesis/degradation</keyword>
<feature type="compositionally biased region" description="Low complexity" evidence="14">
    <location>
        <begin position="171"/>
        <end position="200"/>
    </location>
</feature>
<comment type="subcellular location">
    <subcellularLocation>
        <location evidence="2">Cell membrane</location>
        <topology evidence="2">Lipid-anchor</topology>
        <topology evidence="2">GPI-anchor</topology>
    </subcellularLocation>
</comment>
<dbReference type="PANTHER" id="PTHR10587">
    <property type="entry name" value="GLYCOSYL TRANSFERASE-RELATED"/>
    <property type="match status" value="1"/>
</dbReference>
<feature type="domain" description="NodB homology" evidence="15">
    <location>
        <begin position="1"/>
        <end position="141"/>
    </location>
</feature>
<keyword evidence="5" id="KW-0146">Chitin degradation</keyword>
<evidence type="ECO:0000313" key="16">
    <source>
        <dbReference type="EMBL" id="KAL0575652.1"/>
    </source>
</evidence>
<keyword evidence="17" id="KW-1185">Reference proteome</keyword>
<evidence type="ECO:0000256" key="4">
    <source>
        <dbReference type="ARBA" id="ARBA00022622"/>
    </source>
</evidence>
<dbReference type="InterPro" id="IPR002509">
    <property type="entry name" value="NODB_dom"/>
</dbReference>
<reference evidence="16 17" key="1">
    <citation type="submission" date="2024-02" db="EMBL/GenBank/DDBJ databases">
        <title>A draft genome for the cacao thread blight pathogen Marasmius crinis-equi.</title>
        <authorList>
            <person name="Cohen S.P."/>
            <person name="Baruah I.K."/>
            <person name="Amoako-Attah I."/>
            <person name="Bukari Y."/>
            <person name="Meinhardt L.W."/>
            <person name="Bailey B.A."/>
        </authorList>
    </citation>
    <scope>NUCLEOTIDE SEQUENCE [LARGE SCALE GENOMIC DNA]</scope>
    <source>
        <strain evidence="16 17">GH-76</strain>
    </source>
</reference>
<comment type="caution">
    <text evidence="16">The sequence shown here is derived from an EMBL/GenBank/DDBJ whole genome shotgun (WGS) entry which is preliminary data.</text>
</comment>
<evidence type="ECO:0000256" key="5">
    <source>
        <dbReference type="ARBA" id="ARBA00023024"/>
    </source>
</evidence>
<dbReference type="SUPFAM" id="SSF88713">
    <property type="entry name" value="Glycoside hydrolase/deacetylase"/>
    <property type="match status" value="1"/>
</dbReference>
<dbReference type="InterPro" id="IPR011330">
    <property type="entry name" value="Glyco_hydro/deAcase_b/a-brl"/>
</dbReference>
<accession>A0ABR3FJU2</accession>
<evidence type="ECO:0000256" key="8">
    <source>
        <dbReference type="ARBA" id="ARBA00023285"/>
    </source>
</evidence>
<evidence type="ECO:0000256" key="9">
    <source>
        <dbReference type="ARBA" id="ARBA00023288"/>
    </source>
</evidence>
<organism evidence="16 17">
    <name type="scientific">Marasmius crinis-equi</name>
    <dbReference type="NCBI Taxonomy" id="585013"/>
    <lineage>
        <taxon>Eukaryota</taxon>
        <taxon>Fungi</taxon>
        <taxon>Dikarya</taxon>
        <taxon>Basidiomycota</taxon>
        <taxon>Agaricomycotina</taxon>
        <taxon>Agaricomycetes</taxon>
        <taxon>Agaricomycetidae</taxon>
        <taxon>Agaricales</taxon>
        <taxon>Marasmiineae</taxon>
        <taxon>Marasmiaceae</taxon>
        <taxon>Marasmius</taxon>
    </lineage>
</organism>
<evidence type="ECO:0000259" key="15">
    <source>
        <dbReference type="PROSITE" id="PS51677"/>
    </source>
</evidence>
<evidence type="ECO:0000256" key="6">
    <source>
        <dbReference type="ARBA" id="ARBA00023136"/>
    </source>
</evidence>
<protein>
    <recommendedName>
        <fullName evidence="12">chitin deacetylase</fullName>
        <ecNumber evidence="12">3.5.1.41</ecNumber>
    </recommendedName>
</protein>
<dbReference type="Gene3D" id="3.20.20.370">
    <property type="entry name" value="Glycoside hydrolase/deacetylase"/>
    <property type="match status" value="1"/>
</dbReference>
<keyword evidence="9" id="KW-0449">Lipoprotein</keyword>
<proteinExistence type="predicted"/>
<evidence type="ECO:0000256" key="7">
    <source>
        <dbReference type="ARBA" id="ARBA00023277"/>
    </source>
</evidence>
<keyword evidence="6" id="KW-0472">Membrane</keyword>
<feature type="compositionally biased region" description="Polar residues" evidence="14">
    <location>
        <begin position="201"/>
        <end position="210"/>
    </location>
</feature>
<sequence length="257" mass="27097">MQAIKLLTGATPTCFRVRYYLSICLAQSTDEASYIDLSQPPFGDIDDRIRAISTGLGLTNILWEHDTFDSNPGPSGVVEQATVQKNYDDFIKTASNGTFSKQGAILLAHETNNLTMQLAVDNYPKLRAAFKHIVPIGVAFNKTQPYVEANFKFPNFDTYIKSELTSVQNGTSSSASAASGSSTSASAASTTQASSNNQNGMVTSVSRPTETATVTANSTGGAVQGAAASNQNGALSRFASSSALLVPALLLVFGLNF</sequence>
<dbReference type="PROSITE" id="PS51677">
    <property type="entry name" value="NODB"/>
    <property type="match status" value="1"/>
</dbReference>
<dbReference type="PANTHER" id="PTHR10587:SF98">
    <property type="entry name" value="CHITIN DEACETYLASE"/>
    <property type="match status" value="1"/>
</dbReference>
<evidence type="ECO:0000256" key="2">
    <source>
        <dbReference type="ARBA" id="ARBA00004609"/>
    </source>
</evidence>
<feature type="region of interest" description="Disordered" evidence="14">
    <location>
        <begin position="171"/>
        <end position="210"/>
    </location>
</feature>
<comment type="catalytic activity">
    <reaction evidence="13">
        <text>[(1-&gt;4)-N-acetyl-beta-D-glucosaminyl](n) + n H2O = chitosan + n acetate</text>
        <dbReference type="Rhea" id="RHEA:10464"/>
        <dbReference type="Rhea" id="RHEA-COMP:9593"/>
        <dbReference type="Rhea" id="RHEA-COMP:9597"/>
        <dbReference type="ChEBI" id="CHEBI:15377"/>
        <dbReference type="ChEBI" id="CHEBI:17029"/>
        <dbReference type="ChEBI" id="CHEBI:30089"/>
        <dbReference type="ChEBI" id="CHEBI:57704"/>
        <dbReference type="EC" id="3.5.1.41"/>
    </reaction>
    <physiologicalReaction direction="left-to-right" evidence="13">
        <dbReference type="Rhea" id="RHEA:10465"/>
    </physiologicalReaction>
</comment>
<keyword evidence="3" id="KW-1003">Cell membrane</keyword>
<dbReference type="InterPro" id="IPR050248">
    <property type="entry name" value="Polysacc_deacetylase_ArnD"/>
</dbReference>
<keyword evidence="7" id="KW-0119">Carbohydrate metabolism</keyword>
<dbReference type="EC" id="3.5.1.41" evidence="12"/>
<evidence type="ECO:0000256" key="12">
    <source>
        <dbReference type="ARBA" id="ARBA00024056"/>
    </source>
</evidence>
<keyword evidence="4" id="KW-0325">Glycoprotein</keyword>
<evidence type="ECO:0000256" key="11">
    <source>
        <dbReference type="ARBA" id="ARBA00023326"/>
    </source>
</evidence>
<evidence type="ECO:0000256" key="14">
    <source>
        <dbReference type="SAM" id="MobiDB-lite"/>
    </source>
</evidence>